<dbReference type="Proteomes" id="UP001162162">
    <property type="component" value="Unassembled WGS sequence"/>
</dbReference>
<proteinExistence type="predicted"/>
<organism evidence="2 3">
    <name type="scientific">Aromia moschata</name>
    <dbReference type="NCBI Taxonomy" id="1265417"/>
    <lineage>
        <taxon>Eukaryota</taxon>
        <taxon>Metazoa</taxon>
        <taxon>Ecdysozoa</taxon>
        <taxon>Arthropoda</taxon>
        <taxon>Hexapoda</taxon>
        <taxon>Insecta</taxon>
        <taxon>Pterygota</taxon>
        <taxon>Neoptera</taxon>
        <taxon>Endopterygota</taxon>
        <taxon>Coleoptera</taxon>
        <taxon>Polyphaga</taxon>
        <taxon>Cucujiformia</taxon>
        <taxon>Chrysomeloidea</taxon>
        <taxon>Cerambycidae</taxon>
        <taxon>Cerambycinae</taxon>
        <taxon>Callichromatini</taxon>
        <taxon>Aromia</taxon>
    </lineage>
</organism>
<evidence type="ECO:0000313" key="3">
    <source>
        <dbReference type="Proteomes" id="UP001162162"/>
    </source>
</evidence>
<dbReference type="AlphaFoldDB" id="A0AAV8ZCF7"/>
<evidence type="ECO:0000313" key="2">
    <source>
        <dbReference type="EMBL" id="KAJ8962105.1"/>
    </source>
</evidence>
<evidence type="ECO:0000259" key="1">
    <source>
        <dbReference type="Pfam" id="PF13843"/>
    </source>
</evidence>
<reference evidence="2" key="1">
    <citation type="journal article" date="2023" name="Insect Mol. Biol.">
        <title>Genome sequencing provides insights into the evolution of gene families encoding plant cell wall-degrading enzymes in longhorned beetles.</title>
        <authorList>
            <person name="Shin N.R."/>
            <person name="Okamura Y."/>
            <person name="Kirsch R."/>
            <person name="Pauchet Y."/>
        </authorList>
    </citation>
    <scope>NUCLEOTIDE SEQUENCE</scope>
    <source>
        <strain evidence="2">AMC_N1</strain>
    </source>
</reference>
<feature type="domain" description="PiggyBac transposable element-derived protein" evidence="1">
    <location>
        <begin position="8"/>
        <end position="71"/>
    </location>
</feature>
<dbReference type="Pfam" id="PF13843">
    <property type="entry name" value="DDE_Tnp_1_7"/>
    <property type="match status" value="1"/>
</dbReference>
<gene>
    <name evidence="2" type="ORF">NQ318_018059</name>
</gene>
<accession>A0AAV8ZCF7</accession>
<dbReference type="PANTHER" id="PTHR47272:SF1">
    <property type="entry name" value="PIGGYBAC TRANSPOSABLE ELEMENT-DERIVED PROTEIN 3-LIKE"/>
    <property type="match status" value="1"/>
</dbReference>
<protein>
    <recommendedName>
        <fullName evidence="1">PiggyBac transposable element-derived protein domain-containing protein</fullName>
    </recommendedName>
</protein>
<comment type="caution">
    <text evidence="2">The sequence shown here is derived from an EMBL/GenBank/DDBJ whole genome shotgun (WGS) entry which is preliminary data.</text>
</comment>
<dbReference type="InterPro" id="IPR029526">
    <property type="entry name" value="PGBD"/>
</dbReference>
<name>A0AAV8ZCF7_9CUCU</name>
<dbReference type="PANTHER" id="PTHR47272">
    <property type="entry name" value="DDE_TNP_1_7 DOMAIN-CONTAINING PROTEIN"/>
    <property type="match status" value="1"/>
</dbReference>
<keyword evidence="3" id="KW-1185">Reference proteome</keyword>
<dbReference type="EMBL" id="JAPWTK010000003">
    <property type="protein sequence ID" value="KAJ8962105.1"/>
    <property type="molecule type" value="Genomic_DNA"/>
</dbReference>
<sequence>MVEFQMIKFFDDSIIDYISEQTNTYSTLTTGSSVNTFPHEVKAFIVIELLMGGVRMPSFEDYWSSQSRYSIVADPVNTRTAERTLILISRQTTKNNDVQMIGV</sequence>